<dbReference type="InterPro" id="IPR004274">
    <property type="entry name" value="FCP1_dom"/>
</dbReference>
<dbReference type="Gene3D" id="3.40.50.1000">
    <property type="entry name" value="HAD superfamily/HAD-like"/>
    <property type="match status" value="1"/>
</dbReference>
<name>A0A7S0S8E4_9CHLO</name>
<dbReference type="Pfam" id="PF03031">
    <property type="entry name" value="NIF"/>
    <property type="match status" value="1"/>
</dbReference>
<evidence type="ECO:0000259" key="2">
    <source>
        <dbReference type="PROSITE" id="PS50969"/>
    </source>
</evidence>
<dbReference type="PROSITE" id="PS50969">
    <property type="entry name" value="FCP1"/>
    <property type="match status" value="1"/>
</dbReference>
<dbReference type="AlphaFoldDB" id="A0A7S0S8E4"/>
<dbReference type="InterPro" id="IPR050365">
    <property type="entry name" value="TIM50"/>
</dbReference>
<dbReference type="SMART" id="SM00577">
    <property type="entry name" value="CPDc"/>
    <property type="match status" value="1"/>
</dbReference>
<dbReference type="FunFam" id="3.40.50.1000:FF:000093">
    <property type="entry name" value="NLI interacting factor-like phosphatase family protein"/>
    <property type="match status" value="1"/>
</dbReference>
<dbReference type="SUPFAM" id="SSF56784">
    <property type="entry name" value="HAD-like"/>
    <property type="match status" value="1"/>
</dbReference>
<feature type="domain" description="FCP1 homology" evidence="2">
    <location>
        <begin position="72"/>
        <end position="230"/>
    </location>
</feature>
<dbReference type="CDD" id="cd07521">
    <property type="entry name" value="HAD_FCP1-like"/>
    <property type="match status" value="1"/>
</dbReference>
<dbReference type="InterPro" id="IPR023214">
    <property type="entry name" value="HAD_sf"/>
</dbReference>
<evidence type="ECO:0000256" key="1">
    <source>
        <dbReference type="SAM" id="MobiDB-lite"/>
    </source>
</evidence>
<sequence>MSFKKAQPGHSGQRGSGGGLWGALFCCGRPEAEEEAPSHQQPTPSHLPPHHLVPAASPMHVGEPFIGPIQLQDVNKPCLVLDLDETLVHSSFKPVHNPDYIIPVEIDGNVTDVYVLKRPWVDYFMEEMGKIYEIVVFTASLSKYADPLLDMLDTSHVIRWRLFRESCYPHHGNYVKDLTSLGREMGKIIIIDNSPHSYAFQPQNALPISSFIDDPADNDLLDAIPYLQELARCADVSEVLVANGGYVPRKSFHSRGIPVPDRKFA</sequence>
<feature type="region of interest" description="Disordered" evidence="1">
    <location>
        <begin position="32"/>
        <end position="53"/>
    </location>
</feature>
<gene>
    <name evidence="3" type="ORF">MANT1106_LOCUS1414</name>
</gene>
<protein>
    <recommendedName>
        <fullName evidence="2">FCP1 homology domain-containing protein</fullName>
    </recommendedName>
</protein>
<reference evidence="3" key="1">
    <citation type="submission" date="2021-01" db="EMBL/GenBank/DDBJ databases">
        <authorList>
            <person name="Corre E."/>
            <person name="Pelletier E."/>
            <person name="Niang G."/>
            <person name="Scheremetjew M."/>
            <person name="Finn R."/>
            <person name="Kale V."/>
            <person name="Holt S."/>
            <person name="Cochrane G."/>
            <person name="Meng A."/>
            <person name="Brown T."/>
            <person name="Cohen L."/>
        </authorList>
    </citation>
    <scope>NUCLEOTIDE SEQUENCE</scope>
    <source>
        <strain evidence="3">SL-175</strain>
    </source>
</reference>
<proteinExistence type="predicted"/>
<accession>A0A7S0S8E4</accession>
<dbReference type="InterPro" id="IPR011948">
    <property type="entry name" value="Dullard_phosphatase"/>
</dbReference>
<dbReference type="EMBL" id="HBFC01002729">
    <property type="protein sequence ID" value="CAD8698733.1"/>
    <property type="molecule type" value="Transcribed_RNA"/>
</dbReference>
<dbReference type="NCBIfam" id="TIGR02251">
    <property type="entry name" value="HIF-SF_euk"/>
    <property type="match status" value="1"/>
</dbReference>
<dbReference type="PANTHER" id="PTHR12210">
    <property type="entry name" value="DULLARD PROTEIN PHOSPHATASE"/>
    <property type="match status" value="1"/>
</dbReference>
<dbReference type="GO" id="GO:0016791">
    <property type="term" value="F:phosphatase activity"/>
    <property type="evidence" value="ECO:0007669"/>
    <property type="project" value="InterPro"/>
</dbReference>
<organism evidence="3">
    <name type="scientific">Mantoniella antarctica</name>
    <dbReference type="NCBI Taxonomy" id="81844"/>
    <lineage>
        <taxon>Eukaryota</taxon>
        <taxon>Viridiplantae</taxon>
        <taxon>Chlorophyta</taxon>
        <taxon>Mamiellophyceae</taxon>
        <taxon>Mamiellales</taxon>
        <taxon>Mamiellaceae</taxon>
        <taxon>Mantoniella</taxon>
    </lineage>
</organism>
<dbReference type="InterPro" id="IPR036412">
    <property type="entry name" value="HAD-like_sf"/>
</dbReference>
<evidence type="ECO:0000313" key="3">
    <source>
        <dbReference type="EMBL" id="CAD8698733.1"/>
    </source>
</evidence>